<feature type="compositionally biased region" description="Basic and acidic residues" evidence="1">
    <location>
        <begin position="85"/>
        <end position="99"/>
    </location>
</feature>
<comment type="caution">
    <text evidence="2">The sequence shown here is derived from an EMBL/GenBank/DDBJ whole genome shotgun (WGS) entry which is preliminary data.</text>
</comment>
<feature type="compositionally biased region" description="Basic and acidic residues" evidence="1">
    <location>
        <begin position="1"/>
        <end position="19"/>
    </location>
</feature>
<dbReference type="EMBL" id="RFFJ01000165">
    <property type="protein sequence ID" value="RMI34775.1"/>
    <property type="molecule type" value="Genomic_DNA"/>
</dbReference>
<evidence type="ECO:0000313" key="3">
    <source>
        <dbReference type="Proteomes" id="UP000278673"/>
    </source>
</evidence>
<feature type="region of interest" description="Disordered" evidence="1">
    <location>
        <begin position="1"/>
        <end position="59"/>
    </location>
</feature>
<name>A0A3M2LFM4_9ACTN</name>
<protein>
    <recommendedName>
        <fullName evidence="4">SUKH-3 domain containing protein</fullName>
    </recommendedName>
</protein>
<feature type="compositionally biased region" description="Basic and acidic residues" evidence="1">
    <location>
        <begin position="113"/>
        <end position="131"/>
    </location>
</feature>
<evidence type="ECO:0000313" key="2">
    <source>
        <dbReference type="EMBL" id="RMI34775.1"/>
    </source>
</evidence>
<dbReference type="Proteomes" id="UP000278673">
    <property type="component" value="Unassembled WGS sequence"/>
</dbReference>
<keyword evidence="3" id="KW-1185">Reference proteome</keyword>
<sequence length="280" mass="31446">MVDEREAERAADQGQHEGETSQAVRLHRHRTGHPGAQRQQHVGAGRQHQPPLVGLPRGHANPRPPRCCVPPRPNAPFVAGNLRDRARQPRTGHVTDRRQPAPGHPSLTANARQPRDGTMVHRHHPREEQRRAVTMTRASQRWSESTDRTLRAAGWFPGRRVFTGEWERVLRESDGFEAHERARAFLAEFGGLRFALSGKGVTMALGPFSLDPLEARWEADIYAAMSEETGTNLYPVGEMDRRNLFLGMAEDGSVYRGRDAVQLFAESGEQALDRLIVGYR</sequence>
<organism evidence="2 3">
    <name type="scientific">Streptomyces triticirhizae</name>
    <dbReference type="NCBI Taxonomy" id="2483353"/>
    <lineage>
        <taxon>Bacteria</taxon>
        <taxon>Bacillati</taxon>
        <taxon>Actinomycetota</taxon>
        <taxon>Actinomycetes</taxon>
        <taxon>Kitasatosporales</taxon>
        <taxon>Streptomycetaceae</taxon>
        <taxon>Streptomyces</taxon>
    </lineage>
</organism>
<dbReference type="Pfam" id="PF14433">
    <property type="entry name" value="SUKH-3"/>
    <property type="match status" value="1"/>
</dbReference>
<evidence type="ECO:0000256" key="1">
    <source>
        <dbReference type="SAM" id="MobiDB-lite"/>
    </source>
</evidence>
<feature type="region of interest" description="Disordered" evidence="1">
    <location>
        <begin position="85"/>
        <end position="144"/>
    </location>
</feature>
<accession>A0A3M2LFM4</accession>
<gene>
    <name evidence="2" type="ORF">EBN88_23090</name>
</gene>
<reference evidence="2 3" key="1">
    <citation type="submission" date="2018-10" db="EMBL/GenBank/DDBJ databases">
        <title>Isolation, diversity and antifungal activity of actinobacteria from wheat.</title>
        <authorList>
            <person name="Han C."/>
        </authorList>
    </citation>
    <scope>NUCLEOTIDE SEQUENCE [LARGE SCALE GENOMIC DNA]</scope>
    <source>
        <strain evidence="2 3">NEAU-YY642</strain>
    </source>
</reference>
<evidence type="ECO:0008006" key="4">
    <source>
        <dbReference type="Google" id="ProtNLM"/>
    </source>
</evidence>
<proteinExistence type="predicted"/>
<dbReference type="AlphaFoldDB" id="A0A3M2LFM4"/>
<dbReference type="InterPro" id="IPR025850">
    <property type="entry name" value="SUKH-3"/>
</dbReference>